<dbReference type="Proteomes" id="UP001196413">
    <property type="component" value="Unassembled WGS sequence"/>
</dbReference>
<name>A0AAD5QN80_PARTN</name>
<proteinExistence type="predicted"/>
<dbReference type="SMART" id="SM00355">
    <property type="entry name" value="ZnF_C2H2"/>
    <property type="match status" value="2"/>
</dbReference>
<organism evidence="3 4">
    <name type="scientific">Parelaphostrongylus tenuis</name>
    <name type="common">Meningeal worm</name>
    <dbReference type="NCBI Taxonomy" id="148309"/>
    <lineage>
        <taxon>Eukaryota</taxon>
        <taxon>Metazoa</taxon>
        <taxon>Ecdysozoa</taxon>
        <taxon>Nematoda</taxon>
        <taxon>Chromadorea</taxon>
        <taxon>Rhabditida</taxon>
        <taxon>Rhabditina</taxon>
        <taxon>Rhabditomorpha</taxon>
        <taxon>Strongyloidea</taxon>
        <taxon>Metastrongylidae</taxon>
        <taxon>Parelaphostrongylus</taxon>
    </lineage>
</organism>
<comment type="caution">
    <text evidence="3">The sequence shown here is derived from an EMBL/GenBank/DDBJ whole genome shotgun (WGS) entry which is preliminary data.</text>
</comment>
<evidence type="ECO:0000259" key="2">
    <source>
        <dbReference type="PROSITE" id="PS50157"/>
    </source>
</evidence>
<dbReference type="Pfam" id="PF12874">
    <property type="entry name" value="zf-met"/>
    <property type="match status" value="1"/>
</dbReference>
<keyword evidence="1" id="KW-0862">Zinc</keyword>
<evidence type="ECO:0000313" key="4">
    <source>
        <dbReference type="Proteomes" id="UP001196413"/>
    </source>
</evidence>
<dbReference type="SUPFAM" id="SSF57667">
    <property type="entry name" value="beta-beta-alpha zinc fingers"/>
    <property type="match status" value="1"/>
</dbReference>
<dbReference type="GO" id="GO:0008270">
    <property type="term" value="F:zinc ion binding"/>
    <property type="evidence" value="ECO:0007669"/>
    <property type="project" value="UniProtKB-KW"/>
</dbReference>
<keyword evidence="1" id="KW-0479">Metal-binding</keyword>
<gene>
    <name evidence="3" type="ORF">KIN20_016845</name>
</gene>
<dbReference type="Pfam" id="PF00096">
    <property type="entry name" value="zf-C2H2"/>
    <property type="match status" value="1"/>
</dbReference>
<reference evidence="3" key="1">
    <citation type="submission" date="2021-06" db="EMBL/GenBank/DDBJ databases">
        <title>Parelaphostrongylus tenuis whole genome reference sequence.</title>
        <authorList>
            <person name="Garwood T.J."/>
            <person name="Larsen P.A."/>
            <person name="Fountain-Jones N.M."/>
            <person name="Garbe J.R."/>
            <person name="Macchietto M.G."/>
            <person name="Kania S.A."/>
            <person name="Gerhold R.W."/>
            <person name="Richards J.E."/>
            <person name="Wolf T.M."/>
        </authorList>
    </citation>
    <scope>NUCLEOTIDE SEQUENCE</scope>
    <source>
        <strain evidence="3">MNPRO001-30</strain>
        <tissue evidence="3">Meninges</tissue>
    </source>
</reference>
<protein>
    <recommendedName>
        <fullName evidence="2">C2H2-type domain-containing protein</fullName>
    </recommendedName>
</protein>
<dbReference type="PROSITE" id="PS00028">
    <property type="entry name" value="ZINC_FINGER_C2H2_1"/>
    <property type="match status" value="2"/>
</dbReference>
<sequence>MVFRSESSLRSHSILHLFAPTQRCSLCQKVCNNNDELKAHMESDHPQDDESSSIRCDLCAENFSSRASLITHINSVQHLHKAKKQLEAQGSIDLSTQVCTDRLVID</sequence>
<evidence type="ECO:0000313" key="3">
    <source>
        <dbReference type="EMBL" id="KAJ1358423.1"/>
    </source>
</evidence>
<keyword evidence="1" id="KW-0863">Zinc-finger</keyword>
<dbReference type="EMBL" id="JAHQIW010003376">
    <property type="protein sequence ID" value="KAJ1358423.1"/>
    <property type="molecule type" value="Genomic_DNA"/>
</dbReference>
<dbReference type="InterPro" id="IPR013087">
    <property type="entry name" value="Znf_C2H2_type"/>
</dbReference>
<accession>A0AAD5QN80</accession>
<evidence type="ECO:0000256" key="1">
    <source>
        <dbReference type="PROSITE-ProRule" id="PRU00042"/>
    </source>
</evidence>
<dbReference type="Gene3D" id="3.30.160.60">
    <property type="entry name" value="Classic Zinc Finger"/>
    <property type="match status" value="1"/>
</dbReference>
<keyword evidence="4" id="KW-1185">Reference proteome</keyword>
<feature type="domain" description="C2H2-type" evidence="2">
    <location>
        <begin position="54"/>
        <end position="85"/>
    </location>
</feature>
<dbReference type="PROSITE" id="PS50157">
    <property type="entry name" value="ZINC_FINGER_C2H2_2"/>
    <property type="match status" value="1"/>
</dbReference>
<dbReference type="AlphaFoldDB" id="A0AAD5QN80"/>
<dbReference type="InterPro" id="IPR036236">
    <property type="entry name" value="Znf_C2H2_sf"/>
</dbReference>